<dbReference type="AlphaFoldDB" id="A0A565BJA7"/>
<dbReference type="EMBL" id="CABITT030000004">
    <property type="protein sequence ID" value="VVB01685.1"/>
    <property type="molecule type" value="Genomic_DNA"/>
</dbReference>
<dbReference type="Proteomes" id="UP000489600">
    <property type="component" value="Unassembled WGS sequence"/>
</dbReference>
<feature type="domain" description="Replication protein A 70 kDa DNA-binding subunit B/D first OB fold" evidence="1">
    <location>
        <begin position="15"/>
        <end position="54"/>
    </location>
</feature>
<organism evidence="2 3">
    <name type="scientific">Arabis nemorensis</name>
    <dbReference type="NCBI Taxonomy" id="586526"/>
    <lineage>
        <taxon>Eukaryota</taxon>
        <taxon>Viridiplantae</taxon>
        <taxon>Streptophyta</taxon>
        <taxon>Embryophyta</taxon>
        <taxon>Tracheophyta</taxon>
        <taxon>Spermatophyta</taxon>
        <taxon>Magnoliopsida</taxon>
        <taxon>eudicotyledons</taxon>
        <taxon>Gunneridae</taxon>
        <taxon>Pentapetalae</taxon>
        <taxon>rosids</taxon>
        <taxon>malvids</taxon>
        <taxon>Brassicales</taxon>
        <taxon>Brassicaceae</taxon>
        <taxon>Arabideae</taxon>
        <taxon>Arabis</taxon>
    </lineage>
</organism>
<dbReference type="OrthoDB" id="1931061at2759"/>
<protein>
    <recommendedName>
        <fullName evidence="1">Replication protein A 70 kDa DNA-binding subunit B/D first OB fold domain-containing protein</fullName>
    </recommendedName>
</protein>
<evidence type="ECO:0000313" key="3">
    <source>
        <dbReference type="Proteomes" id="UP000489600"/>
    </source>
</evidence>
<comment type="caution">
    <text evidence="2">The sequence shown here is derived from an EMBL/GenBank/DDBJ whole genome shotgun (WGS) entry which is preliminary data.</text>
</comment>
<name>A0A565BJA7_9BRAS</name>
<evidence type="ECO:0000259" key="1">
    <source>
        <dbReference type="Pfam" id="PF02721"/>
    </source>
</evidence>
<keyword evidence="3" id="KW-1185">Reference proteome</keyword>
<proteinExistence type="predicted"/>
<accession>A0A565BJA7</accession>
<dbReference type="InterPro" id="IPR003871">
    <property type="entry name" value="RFA1B/D_OB_1st"/>
</dbReference>
<dbReference type="Pfam" id="PF02721">
    <property type="entry name" value="DUF223"/>
    <property type="match status" value="1"/>
</dbReference>
<gene>
    <name evidence="2" type="ORF">ANE_LOCUS12129</name>
</gene>
<sequence>MHLSIPIDYTSSRISLKRGNIFSITAFDVKPNLNCYRLTNNPYKIYFNDHTALEDVNGEQYDIHHEYFRIPPFTELEMMVNKGDHLPDVITKVSCIQTSKKVDETKTLPRTSLNITLTCTFDSREAANISVWEKLAR</sequence>
<reference evidence="2" key="1">
    <citation type="submission" date="2019-07" db="EMBL/GenBank/DDBJ databases">
        <authorList>
            <person name="Dittberner H."/>
        </authorList>
    </citation>
    <scope>NUCLEOTIDE SEQUENCE [LARGE SCALE GENOMIC DNA]</scope>
</reference>
<evidence type="ECO:0000313" key="2">
    <source>
        <dbReference type="EMBL" id="VVB01685.1"/>
    </source>
</evidence>